<sequence length="130" mass="14267">MRLVGTRVHGGDASPDVGINFFSIWLLNIGLGAAMVNNAEVVSLGQVPVISGRVEGPVLNQLIEFVYGDLQAARQCTHIDDLAQFYRSRAILTPLNVNGKLLNSICLRRLPGREVVVRAVDEVLSDYEFF</sequence>
<accession>A0ABY7C9D0</accession>
<reference evidence="1" key="1">
    <citation type="submission" date="2022-10" db="EMBL/GenBank/DDBJ databases">
        <title>Puccinia triticina Genome sequencing and assembly.</title>
        <authorList>
            <person name="Li C."/>
        </authorList>
    </citation>
    <scope>NUCLEOTIDE SEQUENCE</scope>
    <source>
        <strain evidence="1">Pt15</strain>
    </source>
</reference>
<evidence type="ECO:0000313" key="1">
    <source>
        <dbReference type="EMBL" id="WAQ81781.1"/>
    </source>
</evidence>
<evidence type="ECO:0000313" key="2">
    <source>
        <dbReference type="Proteomes" id="UP001164743"/>
    </source>
</evidence>
<gene>
    <name evidence="1" type="ORF">PtA15_2A93</name>
</gene>
<dbReference type="EMBL" id="CP110422">
    <property type="protein sequence ID" value="WAQ81781.1"/>
    <property type="molecule type" value="Genomic_DNA"/>
</dbReference>
<keyword evidence="2" id="KW-1185">Reference proteome</keyword>
<organism evidence="1 2">
    <name type="scientific">Puccinia triticina</name>
    <dbReference type="NCBI Taxonomy" id="208348"/>
    <lineage>
        <taxon>Eukaryota</taxon>
        <taxon>Fungi</taxon>
        <taxon>Dikarya</taxon>
        <taxon>Basidiomycota</taxon>
        <taxon>Pucciniomycotina</taxon>
        <taxon>Pucciniomycetes</taxon>
        <taxon>Pucciniales</taxon>
        <taxon>Pucciniaceae</taxon>
        <taxon>Puccinia</taxon>
    </lineage>
</organism>
<name>A0ABY7C9D0_9BASI</name>
<proteinExistence type="predicted"/>
<dbReference type="Proteomes" id="UP001164743">
    <property type="component" value="Chromosome 2A"/>
</dbReference>
<dbReference type="RefSeq" id="XP_053017336.1">
    <property type="nucleotide sequence ID" value="XM_053167012.1"/>
</dbReference>
<protein>
    <submittedName>
        <fullName evidence="1">Uncharacterized protein</fullName>
    </submittedName>
</protein>
<dbReference type="GeneID" id="77807896"/>